<sequence length="192" mass="20817">MTSYQTATARNKTNLTANLSVAIILWSSLFLGDGILQLFGISIDSFRIAGGILVVTIAMSMISGKLGEDNKNKQEKSETAIRESIGVVPLALPLMAGPGAISSTIVWGTRYHSIAHLLGFSVAIALFALCCWGVFRMAPWLVRLLGKPVSTLLPNHGVVVNGARHRIYCHRNKRHFPRLAQLNSLIDLQAAP</sequence>
<feature type="transmembrane region" description="Helical" evidence="7">
    <location>
        <begin position="114"/>
        <end position="135"/>
    </location>
</feature>
<evidence type="ECO:0000256" key="2">
    <source>
        <dbReference type="ARBA" id="ARBA00009784"/>
    </source>
</evidence>
<comment type="similarity">
    <text evidence="2 7">Belongs to the UPF0056 (MarC) family.</text>
</comment>
<feature type="transmembrane region" description="Helical" evidence="7">
    <location>
        <begin position="46"/>
        <end position="64"/>
    </location>
</feature>
<dbReference type="PANTHER" id="PTHR33508:SF1">
    <property type="entry name" value="UPF0056 MEMBRANE PROTEIN YHCE"/>
    <property type="match status" value="1"/>
</dbReference>
<gene>
    <name evidence="8" type="primary">marC_2</name>
    <name evidence="8" type="ORF">NCTC10060_03087</name>
</gene>
<dbReference type="PANTHER" id="PTHR33508">
    <property type="entry name" value="UPF0056 MEMBRANE PROTEIN YHCE"/>
    <property type="match status" value="1"/>
</dbReference>
<dbReference type="InterPro" id="IPR002771">
    <property type="entry name" value="Multi_antbiot-R_MarC"/>
</dbReference>
<evidence type="ECO:0000256" key="7">
    <source>
        <dbReference type="RuleBase" id="RU362048"/>
    </source>
</evidence>
<protein>
    <recommendedName>
        <fullName evidence="7">UPF0056 membrane protein</fullName>
    </recommendedName>
</protein>
<dbReference type="NCBIfam" id="TIGR00427">
    <property type="entry name" value="NAAT family transporter"/>
    <property type="match status" value="1"/>
</dbReference>
<evidence type="ECO:0000256" key="4">
    <source>
        <dbReference type="ARBA" id="ARBA00022692"/>
    </source>
</evidence>
<dbReference type="GO" id="GO:0005886">
    <property type="term" value="C:plasma membrane"/>
    <property type="evidence" value="ECO:0007669"/>
    <property type="project" value="UniProtKB-SubCell"/>
</dbReference>
<name>A0A379U040_SALDZ</name>
<evidence type="ECO:0000313" key="8">
    <source>
        <dbReference type="EMBL" id="SUG55934.1"/>
    </source>
</evidence>
<keyword evidence="3" id="KW-1003">Cell membrane</keyword>
<reference evidence="8 9" key="1">
    <citation type="submission" date="2018-06" db="EMBL/GenBank/DDBJ databases">
        <authorList>
            <consortium name="Pathogen Informatics"/>
            <person name="Doyle S."/>
        </authorList>
    </citation>
    <scope>NUCLEOTIDE SEQUENCE [LARGE SCALE GENOMIC DNA]</scope>
    <source>
        <strain evidence="8 9">NCTC10060</strain>
    </source>
</reference>
<accession>A0A379U040</accession>
<dbReference type="AlphaFoldDB" id="A0A379U040"/>
<evidence type="ECO:0000256" key="1">
    <source>
        <dbReference type="ARBA" id="ARBA00004651"/>
    </source>
</evidence>
<keyword evidence="5 7" id="KW-1133">Transmembrane helix</keyword>
<feature type="transmembrane region" description="Helical" evidence="7">
    <location>
        <begin position="85"/>
        <end position="108"/>
    </location>
</feature>
<organism evidence="8 9">
    <name type="scientific">Salmonella diarizonae</name>
    <dbReference type="NCBI Taxonomy" id="59204"/>
    <lineage>
        <taxon>Bacteria</taxon>
        <taxon>Pseudomonadati</taxon>
        <taxon>Pseudomonadota</taxon>
        <taxon>Gammaproteobacteria</taxon>
        <taxon>Enterobacterales</taxon>
        <taxon>Enterobacteriaceae</taxon>
        <taxon>Salmonella</taxon>
    </lineage>
</organism>
<keyword evidence="6 7" id="KW-0472">Membrane</keyword>
<dbReference type="EMBL" id="UGXH01000003">
    <property type="protein sequence ID" value="SUG55934.1"/>
    <property type="molecule type" value="Genomic_DNA"/>
</dbReference>
<evidence type="ECO:0000256" key="3">
    <source>
        <dbReference type="ARBA" id="ARBA00022475"/>
    </source>
</evidence>
<proteinExistence type="inferred from homology"/>
<evidence type="ECO:0000313" key="9">
    <source>
        <dbReference type="Proteomes" id="UP000254633"/>
    </source>
</evidence>
<evidence type="ECO:0000256" key="6">
    <source>
        <dbReference type="ARBA" id="ARBA00023136"/>
    </source>
</evidence>
<dbReference type="NCBIfam" id="NF008320">
    <property type="entry name" value="PRK11111.1"/>
    <property type="match status" value="1"/>
</dbReference>
<comment type="caution">
    <text evidence="7">Lacks conserved residue(s) required for the propagation of feature annotation.</text>
</comment>
<comment type="subcellular location">
    <subcellularLocation>
        <location evidence="1 7">Cell membrane</location>
        <topology evidence="1 7">Multi-pass membrane protein</topology>
    </subcellularLocation>
</comment>
<dbReference type="Proteomes" id="UP000254633">
    <property type="component" value="Unassembled WGS sequence"/>
</dbReference>
<keyword evidence="4 7" id="KW-0812">Transmembrane</keyword>
<feature type="transmembrane region" description="Helical" evidence="7">
    <location>
        <begin position="21"/>
        <end position="40"/>
    </location>
</feature>
<dbReference type="Pfam" id="PF01914">
    <property type="entry name" value="MarC"/>
    <property type="match status" value="1"/>
</dbReference>
<evidence type="ECO:0000256" key="5">
    <source>
        <dbReference type="ARBA" id="ARBA00022989"/>
    </source>
</evidence>